<reference evidence="2" key="1">
    <citation type="journal article" date="2023" name="Nat. Commun.">
        <title>Diploid and tetraploid genomes of Acorus and the evolution of monocots.</title>
        <authorList>
            <person name="Ma L."/>
            <person name="Liu K.W."/>
            <person name="Li Z."/>
            <person name="Hsiao Y.Y."/>
            <person name="Qi Y."/>
            <person name="Fu T."/>
            <person name="Tang G.D."/>
            <person name="Zhang D."/>
            <person name="Sun W.H."/>
            <person name="Liu D.K."/>
            <person name="Li Y."/>
            <person name="Chen G.Z."/>
            <person name="Liu X.D."/>
            <person name="Liao X.Y."/>
            <person name="Jiang Y.T."/>
            <person name="Yu X."/>
            <person name="Hao Y."/>
            <person name="Huang J."/>
            <person name="Zhao X.W."/>
            <person name="Ke S."/>
            <person name="Chen Y.Y."/>
            <person name="Wu W.L."/>
            <person name="Hsu J.L."/>
            <person name="Lin Y.F."/>
            <person name="Huang M.D."/>
            <person name="Li C.Y."/>
            <person name="Huang L."/>
            <person name="Wang Z.W."/>
            <person name="Zhao X."/>
            <person name="Zhong W.Y."/>
            <person name="Peng D.H."/>
            <person name="Ahmad S."/>
            <person name="Lan S."/>
            <person name="Zhang J.S."/>
            <person name="Tsai W.C."/>
            <person name="Van de Peer Y."/>
            <person name="Liu Z.J."/>
        </authorList>
    </citation>
    <scope>NUCLEOTIDE SEQUENCE</scope>
    <source>
        <strain evidence="2">SCP</strain>
    </source>
</reference>
<comment type="caution">
    <text evidence="2">The sequence shown here is derived from an EMBL/GenBank/DDBJ whole genome shotgun (WGS) entry which is preliminary data.</text>
</comment>
<feature type="compositionally biased region" description="Acidic residues" evidence="1">
    <location>
        <begin position="510"/>
        <end position="525"/>
    </location>
</feature>
<dbReference type="PANTHER" id="PTHR35505">
    <property type="entry name" value="OS01G0600300 PROTEIN"/>
    <property type="match status" value="1"/>
</dbReference>
<accession>A0AAV9ATK9</accession>
<evidence type="ECO:0000313" key="3">
    <source>
        <dbReference type="Proteomes" id="UP001179952"/>
    </source>
</evidence>
<dbReference type="PANTHER" id="PTHR35505:SF1">
    <property type="entry name" value="SNF2 DOMAIN PROTEIN"/>
    <property type="match status" value="1"/>
</dbReference>
<dbReference type="Proteomes" id="UP001179952">
    <property type="component" value="Unassembled WGS sequence"/>
</dbReference>
<feature type="region of interest" description="Disordered" evidence="1">
    <location>
        <begin position="457"/>
        <end position="525"/>
    </location>
</feature>
<name>A0AAV9ATK9_ACOGR</name>
<reference evidence="2" key="2">
    <citation type="submission" date="2023-06" db="EMBL/GenBank/DDBJ databases">
        <authorList>
            <person name="Ma L."/>
            <person name="Liu K.-W."/>
            <person name="Li Z."/>
            <person name="Hsiao Y.-Y."/>
            <person name="Qi Y."/>
            <person name="Fu T."/>
            <person name="Tang G."/>
            <person name="Zhang D."/>
            <person name="Sun W.-H."/>
            <person name="Liu D.-K."/>
            <person name="Li Y."/>
            <person name="Chen G.-Z."/>
            <person name="Liu X.-D."/>
            <person name="Liao X.-Y."/>
            <person name="Jiang Y.-T."/>
            <person name="Yu X."/>
            <person name="Hao Y."/>
            <person name="Huang J."/>
            <person name="Zhao X.-W."/>
            <person name="Ke S."/>
            <person name="Chen Y.-Y."/>
            <person name="Wu W.-L."/>
            <person name="Hsu J.-L."/>
            <person name="Lin Y.-F."/>
            <person name="Huang M.-D."/>
            <person name="Li C.-Y."/>
            <person name="Huang L."/>
            <person name="Wang Z.-W."/>
            <person name="Zhao X."/>
            <person name="Zhong W.-Y."/>
            <person name="Peng D.-H."/>
            <person name="Ahmad S."/>
            <person name="Lan S."/>
            <person name="Zhang J.-S."/>
            <person name="Tsai W.-C."/>
            <person name="Van De Peer Y."/>
            <person name="Liu Z.-J."/>
        </authorList>
    </citation>
    <scope>NUCLEOTIDE SEQUENCE</scope>
    <source>
        <strain evidence="2">SCP</strain>
        <tissue evidence="2">Leaves</tissue>
    </source>
</reference>
<dbReference type="EMBL" id="JAUJYN010000007">
    <property type="protein sequence ID" value="KAK1267307.1"/>
    <property type="molecule type" value="Genomic_DNA"/>
</dbReference>
<keyword evidence="3" id="KW-1185">Reference proteome</keyword>
<feature type="compositionally biased region" description="Basic and acidic residues" evidence="1">
    <location>
        <begin position="473"/>
        <end position="498"/>
    </location>
</feature>
<evidence type="ECO:0000256" key="1">
    <source>
        <dbReference type="SAM" id="MobiDB-lite"/>
    </source>
</evidence>
<feature type="region of interest" description="Disordered" evidence="1">
    <location>
        <begin position="403"/>
        <end position="423"/>
    </location>
</feature>
<gene>
    <name evidence="2" type="ORF">QJS04_geneDACA002553</name>
</gene>
<organism evidence="2 3">
    <name type="scientific">Acorus gramineus</name>
    <name type="common">Dwarf sweet flag</name>
    <dbReference type="NCBI Taxonomy" id="55184"/>
    <lineage>
        <taxon>Eukaryota</taxon>
        <taxon>Viridiplantae</taxon>
        <taxon>Streptophyta</taxon>
        <taxon>Embryophyta</taxon>
        <taxon>Tracheophyta</taxon>
        <taxon>Spermatophyta</taxon>
        <taxon>Magnoliopsida</taxon>
        <taxon>Liliopsida</taxon>
        <taxon>Acoraceae</taxon>
        <taxon>Acorus</taxon>
    </lineage>
</organism>
<feature type="compositionally biased region" description="Basic and acidic residues" evidence="1">
    <location>
        <begin position="403"/>
        <end position="420"/>
    </location>
</feature>
<evidence type="ECO:0000313" key="2">
    <source>
        <dbReference type="EMBL" id="KAK1267307.1"/>
    </source>
</evidence>
<dbReference type="AlphaFoldDB" id="A0AAV9ATK9"/>
<proteinExistence type="predicted"/>
<sequence>MEVALMEETPVAPQPPPTWRTNHEALLRESADRFLRDFRAGTRDFSGLRSVTFRSMQSHPDPPLEVVWLHAAATFHGGLASEIALPDRVALVRDLFQLIVACSASSDASKCVSLLAPVLYELQRCLVELQSPSKELSAKAERKSRREVDALMEGIVGYISICCCQGCDGGDAPISSVSCFGEVVRVWMAEDGSVGGEGLVRFFPLVGGEIRDGFGGDGGFGFGYLAAVVIAEAVLMRASLRVRAERGVASGDFQKELRVWMVGSITGFRNHAFFGLGREGKKELNYVIGSAEQHLELETEQPDDRLKNLAITRSIVTHKAIQAARANGDLAKAISYTEAFSRSSLPGRFIKCITNQIGSEKLSQPNITTPQALLKFIMNLEDQGLSISDYFSKLRSKLALDDELKGHSEHPPSKPGKKEADDDLFYVDTKGGETEEAVKYNQEMHVVDTAFLAAAQSMRSTENGGRKKRKENKRGTGESHAKFVRYSLHESPLKRDITRSVADFMNSGSEVEDPPSDEDMEEAEL</sequence>
<protein>
    <submittedName>
        <fullName evidence="2">Uncharacterized protein</fullName>
    </submittedName>
</protein>